<dbReference type="InterPro" id="IPR006379">
    <property type="entry name" value="HAD-SF_hydro_IIB"/>
</dbReference>
<name>A0ABW4DNR5_9LACO</name>
<dbReference type="Proteomes" id="UP001597244">
    <property type="component" value="Unassembled WGS sequence"/>
</dbReference>
<dbReference type="NCBIfam" id="TIGR00099">
    <property type="entry name" value="Cof-subfamily"/>
    <property type="match status" value="1"/>
</dbReference>
<dbReference type="SFLD" id="SFLDS00003">
    <property type="entry name" value="Haloacid_Dehalogenase"/>
    <property type="match status" value="1"/>
</dbReference>
<reference evidence="2" key="1">
    <citation type="journal article" date="2019" name="Int. J. Syst. Evol. Microbiol.">
        <title>The Global Catalogue of Microorganisms (GCM) 10K type strain sequencing project: providing services to taxonomists for standard genome sequencing and annotation.</title>
        <authorList>
            <consortium name="The Broad Institute Genomics Platform"/>
            <consortium name="The Broad Institute Genome Sequencing Center for Infectious Disease"/>
            <person name="Wu L."/>
            <person name="Ma J."/>
        </authorList>
    </citation>
    <scope>NUCLEOTIDE SEQUENCE [LARGE SCALE GENOMIC DNA]</scope>
    <source>
        <strain evidence="2">CCM 8951</strain>
    </source>
</reference>
<proteinExistence type="predicted"/>
<protein>
    <submittedName>
        <fullName evidence="1">Cof-type HAD-IIB family hydrolase</fullName>
        <ecNumber evidence="1">3.1.3.-</ecNumber>
    </submittedName>
</protein>
<keyword evidence="1" id="KW-0378">Hydrolase</keyword>
<accession>A0ABW4DNR5</accession>
<dbReference type="EC" id="3.1.3.-" evidence="1"/>
<dbReference type="Gene3D" id="3.30.1240.10">
    <property type="match status" value="1"/>
</dbReference>
<sequence>MYKLIVSDLDESLLNDHGEISEADVQTIRQLTAMGVKFVPNSGRGFASMRSLLEKIGTYGQPNQYVVSYNGGVIVDNEHYNVLVNHYLDHQVADQLYQLARLEPQLGIHVYTLNAVYVTNINADERAYIQSRKVIPRELNDPTLARFKNIPIVKIIMENLDQQVLTDFRQKAIEKVSAPMTIAYSSSRYVEFNPPTVDKGRATIELGARLGIETDEIIALGDNFNDLPMIKAAGMGVSVENGIAEVKQAANLVLDANNNQSPITELYQRLFAH</sequence>
<organism evidence="1 2">
    <name type="scientific">Lapidilactobacillus mulanensis</name>
    <dbReference type="NCBI Taxonomy" id="2485999"/>
    <lineage>
        <taxon>Bacteria</taxon>
        <taxon>Bacillati</taxon>
        <taxon>Bacillota</taxon>
        <taxon>Bacilli</taxon>
        <taxon>Lactobacillales</taxon>
        <taxon>Lactobacillaceae</taxon>
        <taxon>Lapidilactobacillus</taxon>
    </lineage>
</organism>
<dbReference type="SFLD" id="SFLDG01140">
    <property type="entry name" value="C2.B:_Phosphomannomutase_and_P"/>
    <property type="match status" value="1"/>
</dbReference>
<gene>
    <name evidence="1" type="ORF">ACFQ4L_05145</name>
</gene>
<evidence type="ECO:0000313" key="1">
    <source>
        <dbReference type="EMBL" id="MFD1465478.1"/>
    </source>
</evidence>
<dbReference type="SUPFAM" id="SSF56784">
    <property type="entry name" value="HAD-like"/>
    <property type="match status" value="1"/>
</dbReference>
<dbReference type="Gene3D" id="3.40.50.1000">
    <property type="entry name" value="HAD superfamily/HAD-like"/>
    <property type="match status" value="1"/>
</dbReference>
<dbReference type="GO" id="GO:0016787">
    <property type="term" value="F:hydrolase activity"/>
    <property type="evidence" value="ECO:0007669"/>
    <property type="project" value="UniProtKB-KW"/>
</dbReference>
<dbReference type="CDD" id="cd07516">
    <property type="entry name" value="HAD_Pase"/>
    <property type="match status" value="1"/>
</dbReference>
<dbReference type="InterPro" id="IPR036412">
    <property type="entry name" value="HAD-like_sf"/>
</dbReference>
<comment type="caution">
    <text evidence="1">The sequence shown here is derived from an EMBL/GenBank/DDBJ whole genome shotgun (WGS) entry which is preliminary data.</text>
</comment>
<dbReference type="PANTHER" id="PTHR10000:SF8">
    <property type="entry name" value="HAD SUPERFAMILY HYDROLASE-LIKE, TYPE 3"/>
    <property type="match status" value="1"/>
</dbReference>
<dbReference type="Pfam" id="PF08282">
    <property type="entry name" value="Hydrolase_3"/>
    <property type="match status" value="1"/>
</dbReference>
<dbReference type="PANTHER" id="PTHR10000">
    <property type="entry name" value="PHOSPHOSERINE PHOSPHATASE"/>
    <property type="match status" value="1"/>
</dbReference>
<dbReference type="NCBIfam" id="TIGR01484">
    <property type="entry name" value="HAD-SF-IIB"/>
    <property type="match status" value="1"/>
</dbReference>
<dbReference type="RefSeq" id="WP_125577970.1">
    <property type="nucleotide sequence ID" value="NZ_JBHTOF010000033.1"/>
</dbReference>
<evidence type="ECO:0000313" key="2">
    <source>
        <dbReference type="Proteomes" id="UP001597244"/>
    </source>
</evidence>
<dbReference type="InterPro" id="IPR023214">
    <property type="entry name" value="HAD_sf"/>
</dbReference>
<keyword evidence="2" id="KW-1185">Reference proteome</keyword>
<dbReference type="EMBL" id="JBHTOF010000033">
    <property type="protein sequence ID" value="MFD1465478.1"/>
    <property type="molecule type" value="Genomic_DNA"/>
</dbReference>
<dbReference type="InterPro" id="IPR000150">
    <property type="entry name" value="Cof"/>
</dbReference>